<dbReference type="Proteomes" id="UP001519293">
    <property type="component" value="Unassembled WGS sequence"/>
</dbReference>
<evidence type="ECO:0000313" key="2">
    <source>
        <dbReference type="Proteomes" id="UP001519293"/>
    </source>
</evidence>
<accession>A0ABS4RCZ4</accession>
<comment type="caution">
    <text evidence="1">The sequence shown here is derived from an EMBL/GenBank/DDBJ whole genome shotgun (WGS) entry which is preliminary data.</text>
</comment>
<proteinExistence type="predicted"/>
<keyword evidence="2" id="KW-1185">Reference proteome</keyword>
<name>A0ABS4RCZ4_9BACI</name>
<dbReference type="Gene3D" id="3.40.50.2000">
    <property type="entry name" value="Glycogen Phosphorylase B"/>
    <property type="match status" value="1"/>
</dbReference>
<protein>
    <submittedName>
        <fullName evidence="1">Uncharacterized protein</fullName>
    </submittedName>
</protein>
<organism evidence="1 2">
    <name type="scientific">Cytobacillus eiseniae</name>
    <dbReference type="NCBI Taxonomy" id="762947"/>
    <lineage>
        <taxon>Bacteria</taxon>
        <taxon>Bacillati</taxon>
        <taxon>Bacillota</taxon>
        <taxon>Bacilli</taxon>
        <taxon>Bacillales</taxon>
        <taxon>Bacillaceae</taxon>
        <taxon>Cytobacillus</taxon>
    </lineage>
</organism>
<evidence type="ECO:0000313" key="1">
    <source>
        <dbReference type="EMBL" id="MBP2240281.1"/>
    </source>
</evidence>
<gene>
    <name evidence="1" type="ORF">J2Z40_000834</name>
</gene>
<dbReference type="SUPFAM" id="SSF53756">
    <property type="entry name" value="UDP-Glycosyltransferase/glycogen phosphorylase"/>
    <property type="match status" value="1"/>
</dbReference>
<dbReference type="RefSeq" id="WP_066393921.1">
    <property type="nucleotide sequence ID" value="NZ_JAGIKZ010000002.1"/>
</dbReference>
<reference evidence="1 2" key="1">
    <citation type="submission" date="2021-03" db="EMBL/GenBank/DDBJ databases">
        <title>Genomic Encyclopedia of Type Strains, Phase IV (KMG-IV): sequencing the most valuable type-strain genomes for metagenomic binning, comparative biology and taxonomic classification.</title>
        <authorList>
            <person name="Goeker M."/>
        </authorList>
    </citation>
    <scope>NUCLEOTIDE SEQUENCE [LARGE SCALE GENOMIC DNA]</scope>
    <source>
        <strain evidence="1 2">DSM 26675</strain>
    </source>
</reference>
<sequence length="372" mass="44075">MPYFNHQDYENKLNNFLDFTANAKAKQIFFIFSGTTYMNKYSGNRPNKLANELTKQKIPVIYSYNQGKQEKPLQTFANEYLFQIPQKQIIHLLEKIIHFDFRNKEKAFIISYPHLICAEYIDAFHSNGWVTVYDVRDDWEEFQKAGAAHWYNKNLERLIYQQADVICAVSTPLKRKMESYGNKKVYLSPNALDPIFFREKNSMMRKQRNPLVIGYFGHLTKAWFDWERLITIAKRKPEWTYELIGLSFPKIKLPPNIHYLGPKNSLEIKEISKRWNAAIIPFKQNPLSEAVDPIKVYDYLALELPVVSIDIPQIKKYPSVYIAKTDTAFIRMIEEVTNKSFDKEKTEKFLKNNLWEHRAKQLQNLVTEYNKK</sequence>
<dbReference type="EMBL" id="JAGIKZ010000002">
    <property type="protein sequence ID" value="MBP2240281.1"/>
    <property type="molecule type" value="Genomic_DNA"/>
</dbReference>